<sequence length="163" mass="18624">MKKILIVIFIVALLMFSGCGINNSPGEEDGLANVYIQAIEWLIEEDEGLNSDIDYIAIDFDTFEGIDEKIKKEIIDYIEENYTEVKDASLDELKEQGEFDEEKLVLKNGILISIDKMNKFSSNKISFEASKYRSGLGAIGIKFEFKKSGTEWKMIKNKMLWIS</sequence>
<dbReference type="EMBL" id="WSFT01000009">
    <property type="protein sequence ID" value="MBS4537031.1"/>
    <property type="molecule type" value="Genomic_DNA"/>
</dbReference>
<dbReference type="PROSITE" id="PS51257">
    <property type="entry name" value="PROKAR_LIPOPROTEIN"/>
    <property type="match status" value="1"/>
</dbReference>
<dbReference type="AlphaFoldDB" id="A0A942UV71"/>
<organism evidence="1 2">
    <name type="scientific">Anaeromonas frigoriresistens</name>
    <dbReference type="NCBI Taxonomy" id="2683708"/>
    <lineage>
        <taxon>Bacteria</taxon>
        <taxon>Bacillati</taxon>
        <taxon>Bacillota</taxon>
        <taxon>Tissierellia</taxon>
        <taxon>Tissierellales</taxon>
        <taxon>Thermohalobacteraceae</taxon>
        <taxon>Anaeromonas</taxon>
    </lineage>
</organism>
<evidence type="ECO:0000313" key="2">
    <source>
        <dbReference type="Proteomes" id="UP000724672"/>
    </source>
</evidence>
<keyword evidence="2" id="KW-1185">Reference proteome</keyword>
<gene>
    <name evidence="1" type="ORF">GOQ27_01070</name>
</gene>
<proteinExistence type="predicted"/>
<comment type="caution">
    <text evidence="1">The sequence shown here is derived from an EMBL/GenBank/DDBJ whole genome shotgun (WGS) entry which is preliminary data.</text>
</comment>
<dbReference type="RefSeq" id="WP_203364961.1">
    <property type="nucleotide sequence ID" value="NZ_WSFT01000009.1"/>
</dbReference>
<accession>A0A942UV71</accession>
<reference evidence="1" key="1">
    <citation type="submission" date="2019-12" db="EMBL/GenBank/DDBJ databases">
        <title>Clostridiaceae gen. nov. sp. nov., isolated from sediment in Xinjiang, China.</title>
        <authorList>
            <person name="Zhang R."/>
        </authorList>
    </citation>
    <scope>NUCLEOTIDE SEQUENCE</scope>
    <source>
        <strain evidence="1">D2Q-11</strain>
    </source>
</reference>
<dbReference type="Proteomes" id="UP000724672">
    <property type="component" value="Unassembled WGS sequence"/>
</dbReference>
<protein>
    <recommendedName>
        <fullName evidence="3">Lipoprotein</fullName>
    </recommendedName>
</protein>
<name>A0A942UV71_9FIRM</name>
<evidence type="ECO:0000313" key="1">
    <source>
        <dbReference type="EMBL" id="MBS4537031.1"/>
    </source>
</evidence>
<evidence type="ECO:0008006" key="3">
    <source>
        <dbReference type="Google" id="ProtNLM"/>
    </source>
</evidence>